<protein>
    <recommendedName>
        <fullName evidence="1">Lipocalin/cytosolic fatty-acid binding domain-containing protein</fullName>
    </recommendedName>
</protein>
<reference evidence="2" key="1">
    <citation type="submission" date="2021-06" db="EMBL/GenBank/DDBJ databases">
        <authorList>
            <person name="Hodson N. C."/>
            <person name="Mongue J. A."/>
            <person name="Jaron S. K."/>
        </authorList>
    </citation>
    <scope>NUCLEOTIDE SEQUENCE</scope>
</reference>
<dbReference type="AlphaFoldDB" id="A0A8J2L0R8"/>
<dbReference type="Pfam" id="PF00061">
    <property type="entry name" value="Lipocalin"/>
    <property type="match status" value="1"/>
</dbReference>
<comment type="caution">
    <text evidence="2">The sequence shown here is derived from an EMBL/GenBank/DDBJ whole genome shotgun (WGS) entry which is preliminary data.</text>
</comment>
<dbReference type="InterPro" id="IPR031259">
    <property type="entry name" value="ILBP"/>
</dbReference>
<feature type="domain" description="Lipocalin/cytosolic fatty-acid binding" evidence="1">
    <location>
        <begin position="25"/>
        <end position="85"/>
    </location>
</feature>
<dbReference type="GO" id="GO:0008289">
    <property type="term" value="F:lipid binding"/>
    <property type="evidence" value="ECO:0007669"/>
    <property type="project" value="InterPro"/>
</dbReference>
<organism evidence="2 3">
    <name type="scientific">Allacma fusca</name>
    <dbReference type="NCBI Taxonomy" id="39272"/>
    <lineage>
        <taxon>Eukaryota</taxon>
        <taxon>Metazoa</taxon>
        <taxon>Ecdysozoa</taxon>
        <taxon>Arthropoda</taxon>
        <taxon>Hexapoda</taxon>
        <taxon>Collembola</taxon>
        <taxon>Symphypleona</taxon>
        <taxon>Sminthuridae</taxon>
        <taxon>Allacma</taxon>
    </lineage>
</organism>
<evidence type="ECO:0000259" key="1">
    <source>
        <dbReference type="Pfam" id="PF00061"/>
    </source>
</evidence>
<sequence>MSLLRPGIIKLLPPFSRKDTLYIILGVNLVLRKLGSTAKPVTEIDEKDGNWRITTKTTFKTTEIKFRLGVPFEEETADGRKCQVIIICHENLINNDAVGSV</sequence>
<evidence type="ECO:0000313" key="2">
    <source>
        <dbReference type="EMBL" id="CAG7785493.1"/>
    </source>
</evidence>
<keyword evidence="3" id="KW-1185">Reference proteome</keyword>
<accession>A0A8J2L0R8</accession>
<dbReference type="InterPro" id="IPR000566">
    <property type="entry name" value="Lipocln_cytosolic_FA-bd_dom"/>
</dbReference>
<proteinExistence type="predicted"/>
<gene>
    <name evidence="2" type="ORF">AFUS01_LOCUS24113</name>
</gene>
<dbReference type="OrthoDB" id="354351at2759"/>
<name>A0A8J2L0R8_9HEXA</name>
<evidence type="ECO:0000313" key="3">
    <source>
        <dbReference type="Proteomes" id="UP000708208"/>
    </source>
</evidence>
<dbReference type="EMBL" id="CAJVCH010297725">
    <property type="protein sequence ID" value="CAG7785493.1"/>
    <property type="molecule type" value="Genomic_DNA"/>
</dbReference>
<dbReference type="Proteomes" id="UP000708208">
    <property type="component" value="Unassembled WGS sequence"/>
</dbReference>
<dbReference type="PANTHER" id="PTHR11955">
    <property type="entry name" value="FATTY ACID BINDING PROTEIN"/>
    <property type="match status" value="1"/>
</dbReference>